<dbReference type="Proteomes" id="UP000305674">
    <property type="component" value="Unassembled WGS sequence"/>
</dbReference>
<dbReference type="RefSeq" id="WP_136854379.1">
    <property type="nucleotide sequence ID" value="NZ_SWCI01000015.1"/>
</dbReference>
<feature type="domain" description="CBS" evidence="3">
    <location>
        <begin position="79"/>
        <end position="135"/>
    </location>
</feature>
<accession>A0A4U1B9D4</accession>
<comment type="caution">
    <text evidence="4">The sequence shown here is derived from an EMBL/GenBank/DDBJ whole genome shotgun (WGS) entry which is preliminary data.</text>
</comment>
<evidence type="ECO:0000256" key="2">
    <source>
        <dbReference type="PROSITE-ProRule" id="PRU00703"/>
    </source>
</evidence>
<evidence type="ECO:0000259" key="3">
    <source>
        <dbReference type="PROSITE" id="PS51371"/>
    </source>
</evidence>
<dbReference type="PANTHER" id="PTHR43080:SF2">
    <property type="entry name" value="CBS DOMAIN-CONTAINING PROTEIN"/>
    <property type="match status" value="1"/>
</dbReference>
<organism evidence="4 5">
    <name type="scientific">Ferrimonas sediminicola</name>
    <dbReference type="NCBI Taxonomy" id="2569538"/>
    <lineage>
        <taxon>Bacteria</taxon>
        <taxon>Pseudomonadati</taxon>
        <taxon>Pseudomonadota</taxon>
        <taxon>Gammaproteobacteria</taxon>
        <taxon>Alteromonadales</taxon>
        <taxon>Ferrimonadaceae</taxon>
        <taxon>Ferrimonas</taxon>
    </lineage>
</organism>
<gene>
    <name evidence="4" type="ORF">FCL40_16365</name>
</gene>
<dbReference type="AlphaFoldDB" id="A0A4U1B9D4"/>
<dbReference type="PANTHER" id="PTHR43080">
    <property type="entry name" value="CBS DOMAIN-CONTAINING PROTEIN CBSX3, MITOCHONDRIAL"/>
    <property type="match status" value="1"/>
</dbReference>
<dbReference type="InterPro" id="IPR000644">
    <property type="entry name" value="CBS_dom"/>
</dbReference>
<evidence type="ECO:0000313" key="5">
    <source>
        <dbReference type="Proteomes" id="UP000305674"/>
    </source>
</evidence>
<dbReference type="SUPFAM" id="SSF54631">
    <property type="entry name" value="CBS-domain pair"/>
    <property type="match status" value="1"/>
</dbReference>
<dbReference type="CDD" id="cd04630">
    <property type="entry name" value="CBS_pair_bac"/>
    <property type="match status" value="1"/>
</dbReference>
<keyword evidence="5" id="KW-1185">Reference proteome</keyword>
<sequence>MNQELIKVKDVMAQKWVMLDGLKTVSEGLGVLREHHAEALIISKRHEHDEYGLVLLSDIGKKVMARDKAPDRVNLYEIMSKPVLAVHPDMDIRYCARLFEQFGINQAPVIENHEVIGLISYTEMVLQHSLHNQTL</sequence>
<dbReference type="SMART" id="SM00116">
    <property type="entry name" value="CBS"/>
    <property type="match status" value="2"/>
</dbReference>
<evidence type="ECO:0000256" key="1">
    <source>
        <dbReference type="ARBA" id="ARBA00023122"/>
    </source>
</evidence>
<name>A0A4U1B9D4_9GAMM</name>
<keyword evidence="1 2" id="KW-0129">CBS domain</keyword>
<dbReference type="Pfam" id="PF00571">
    <property type="entry name" value="CBS"/>
    <property type="match status" value="1"/>
</dbReference>
<evidence type="ECO:0000313" key="4">
    <source>
        <dbReference type="EMBL" id="TKB47275.1"/>
    </source>
</evidence>
<dbReference type="EMBL" id="SWCI01000015">
    <property type="protein sequence ID" value="TKB47275.1"/>
    <property type="molecule type" value="Genomic_DNA"/>
</dbReference>
<protein>
    <submittedName>
        <fullName evidence="4">CBS domain-containing protein</fullName>
    </submittedName>
</protein>
<reference evidence="4 5" key="1">
    <citation type="submission" date="2019-04" db="EMBL/GenBank/DDBJ databases">
        <authorList>
            <person name="Hwang J.C."/>
        </authorList>
    </citation>
    <scope>NUCLEOTIDE SEQUENCE [LARGE SCALE GENOMIC DNA]</scope>
    <source>
        <strain evidence="4 5">IMCC35001</strain>
    </source>
</reference>
<proteinExistence type="predicted"/>
<dbReference type="PROSITE" id="PS51371">
    <property type="entry name" value="CBS"/>
    <property type="match status" value="1"/>
</dbReference>
<dbReference type="Gene3D" id="3.10.580.10">
    <property type="entry name" value="CBS-domain"/>
    <property type="match status" value="1"/>
</dbReference>
<dbReference type="InterPro" id="IPR046342">
    <property type="entry name" value="CBS_dom_sf"/>
</dbReference>
<dbReference type="InterPro" id="IPR051257">
    <property type="entry name" value="Diverse_CBS-Domain"/>
</dbReference>
<dbReference type="OrthoDB" id="9771532at2"/>